<proteinExistence type="predicted"/>
<reference evidence="1" key="1">
    <citation type="submission" date="2018-02" db="EMBL/GenBank/DDBJ databases">
        <title>Rhizophora mucronata_Transcriptome.</title>
        <authorList>
            <person name="Meera S.P."/>
            <person name="Sreeshan A."/>
            <person name="Augustine A."/>
        </authorList>
    </citation>
    <scope>NUCLEOTIDE SEQUENCE</scope>
    <source>
        <tissue evidence="1">Leaf</tissue>
    </source>
</reference>
<name>A0A2P2MZ58_RHIMU</name>
<dbReference type="AlphaFoldDB" id="A0A2P2MZ58"/>
<sequence length="41" mass="4497">MFVSCVQATAQFLVDGTSTKETKGYNFVLISHSTDERNLGT</sequence>
<protein>
    <submittedName>
        <fullName evidence="1">Uncharacterized protein</fullName>
    </submittedName>
</protein>
<evidence type="ECO:0000313" key="1">
    <source>
        <dbReference type="EMBL" id="MBX35493.1"/>
    </source>
</evidence>
<organism evidence="1">
    <name type="scientific">Rhizophora mucronata</name>
    <name type="common">Asiatic mangrove</name>
    <dbReference type="NCBI Taxonomy" id="61149"/>
    <lineage>
        <taxon>Eukaryota</taxon>
        <taxon>Viridiplantae</taxon>
        <taxon>Streptophyta</taxon>
        <taxon>Embryophyta</taxon>
        <taxon>Tracheophyta</taxon>
        <taxon>Spermatophyta</taxon>
        <taxon>Magnoliopsida</taxon>
        <taxon>eudicotyledons</taxon>
        <taxon>Gunneridae</taxon>
        <taxon>Pentapetalae</taxon>
        <taxon>rosids</taxon>
        <taxon>fabids</taxon>
        <taxon>Malpighiales</taxon>
        <taxon>Rhizophoraceae</taxon>
        <taxon>Rhizophora</taxon>
    </lineage>
</organism>
<accession>A0A2P2MZ58</accession>
<dbReference type="EMBL" id="GGEC01055009">
    <property type="protein sequence ID" value="MBX35493.1"/>
    <property type="molecule type" value="Transcribed_RNA"/>
</dbReference>